<name>A0ABV4CIF0_9PSEU</name>
<dbReference type="RefSeq" id="WP_345363832.1">
    <property type="nucleotide sequence ID" value="NZ_BAABII010000010.1"/>
</dbReference>
<dbReference type="PANTHER" id="PTHR48080">
    <property type="entry name" value="D-GALACTONATE DEHYDRATASE-RELATED"/>
    <property type="match status" value="1"/>
</dbReference>
<organism evidence="5 6">
    <name type="scientific">Saccharopolyspora cebuensis</name>
    <dbReference type="NCBI Taxonomy" id="418759"/>
    <lineage>
        <taxon>Bacteria</taxon>
        <taxon>Bacillati</taxon>
        <taxon>Actinomycetota</taxon>
        <taxon>Actinomycetes</taxon>
        <taxon>Pseudonocardiales</taxon>
        <taxon>Pseudonocardiaceae</taxon>
        <taxon>Saccharopolyspora</taxon>
    </lineage>
</organism>
<evidence type="ECO:0000256" key="3">
    <source>
        <dbReference type="SAM" id="Phobius"/>
    </source>
</evidence>
<dbReference type="InterPro" id="IPR013341">
    <property type="entry name" value="Mandelate_racemase_N_dom"/>
</dbReference>
<dbReference type="SMART" id="SM00922">
    <property type="entry name" value="MR_MLE"/>
    <property type="match status" value="1"/>
</dbReference>
<dbReference type="CDD" id="cd03316">
    <property type="entry name" value="MR_like"/>
    <property type="match status" value="1"/>
</dbReference>
<dbReference type="Proteomes" id="UP001564626">
    <property type="component" value="Unassembled WGS sequence"/>
</dbReference>
<feature type="compositionally biased region" description="Polar residues" evidence="2">
    <location>
        <begin position="460"/>
        <end position="473"/>
    </location>
</feature>
<dbReference type="InterPro" id="IPR029017">
    <property type="entry name" value="Enolase-like_N"/>
</dbReference>
<dbReference type="Gene3D" id="3.30.390.10">
    <property type="entry name" value="Enolase-like, N-terminal domain"/>
    <property type="match status" value="1"/>
</dbReference>
<reference evidence="5 6" key="1">
    <citation type="submission" date="2024-08" db="EMBL/GenBank/DDBJ databases">
        <title>Genome mining of Saccharopolyspora cebuensis PGLac3 from Nigerian medicinal plant.</title>
        <authorList>
            <person name="Ezeobiora C.E."/>
            <person name="Igbokwe N.H."/>
            <person name="Amin D.H."/>
            <person name="Mendie U.E."/>
        </authorList>
    </citation>
    <scope>NUCLEOTIDE SEQUENCE [LARGE SCALE GENOMIC DNA]</scope>
    <source>
        <strain evidence="5 6">PGLac3</strain>
    </source>
</reference>
<dbReference type="Pfam" id="PF13378">
    <property type="entry name" value="MR_MLE_C"/>
    <property type="match status" value="1"/>
</dbReference>
<keyword evidence="3" id="KW-0812">Transmembrane</keyword>
<evidence type="ECO:0000256" key="2">
    <source>
        <dbReference type="SAM" id="MobiDB-lite"/>
    </source>
</evidence>
<comment type="caution">
    <text evidence="5">The sequence shown here is derived from an EMBL/GenBank/DDBJ whole genome shotgun (WGS) entry which is preliminary data.</text>
</comment>
<keyword evidence="6" id="KW-1185">Reference proteome</keyword>
<accession>A0ABV4CIF0</accession>
<dbReference type="SUPFAM" id="SSF54826">
    <property type="entry name" value="Enolase N-terminal domain-like"/>
    <property type="match status" value="1"/>
</dbReference>
<dbReference type="SFLD" id="SFLDS00001">
    <property type="entry name" value="Enolase"/>
    <property type="match status" value="1"/>
</dbReference>
<dbReference type="PANTHER" id="PTHR48080:SF2">
    <property type="entry name" value="D-GALACTONATE DEHYDRATASE"/>
    <property type="match status" value="1"/>
</dbReference>
<feature type="region of interest" description="Disordered" evidence="2">
    <location>
        <begin position="450"/>
        <end position="473"/>
    </location>
</feature>
<dbReference type="InterPro" id="IPR034593">
    <property type="entry name" value="DgoD-like"/>
</dbReference>
<proteinExistence type="predicted"/>
<gene>
    <name evidence="5" type="ORF">AB8O55_10860</name>
</gene>
<dbReference type="PROSITE" id="PS51318">
    <property type="entry name" value="TAT"/>
    <property type="match status" value="1"/>
</dbReference>
<feature type="transmembrane region" description="Helical" evidence="3">
    <location>
        <begin position="20"/>
        <end position="40"/>
    </location>
</feature>
<evidence type="ECO:0000256" key="1">
    <source>
        <dbReference type="ARBA" id="ARBA00023239"/>
    </source>
</evidence>
<dbReference type="EMBL" id="JBGEHV010000015">
    <property type="protein sequence ID" value="MEY8039897.1"/>
    <property type="molecule type" value="Genomic_DNA"/>
</dbReference>
<dbReference type="Pfam" id="PF02746">
    <property type="entry name" value="MR_MLE_N"/>
    <property type="match status" value="1"/>
</dbReference>
<dbReference type="InterPro" id="IPR013342">
    <property type="entry name" value="Mandelate_racemase_C"/>
</dbReference>
<protein>
    <submittedName>
        <fullName evidence="5">Mandelate racemase/muconate lactonizing enzyme family protein</fullName>
    </submittedName>
</protein>
<dbReference type="SFLD" id="SFLDG00179">
    <property type="entry name" value="mandelate_racemase"/>
    <property type="match status" value="1"/>
</dbReference>
<evidence type="ECO:0000313" key="5">
    <source>
        <dbReference type="EMBL" id="MEY8039897.1"/>
    </source>
</evidence>
<keyword evidence="3" id="KW-1133">Transmembrane helix</keyword>
<evidence type="ECO:0000313" key="6">
    <source>
        <dbReference type="Proteomes" id="UP001564626"/>
    </source>
</evidence>
<dbReference type="InterPro" id="IPR036849">
    <property type="entry name" value="Enolase-like_C_sf"/>
</dbReference>
<dbReference type="InterPro" id="IPR006311">
    <property type="entry name" value="TAT_signal"/>
</dbReference>
<sequence length="473" mass="51681">MHDKTSESSGSTRKFGRRGFLTAVAAGAGGLGLGTALAPYEERVAYATRNVNRNSAPSSLKITDLRVAVLDEVPFTSPIVRIDTNQGISGYGEVRDDADPRYALMLKSRLLGQNPTSVEKLFAGIQQFGGHGRQGGGVSGVEMALWDLAGKAFGVPVYQMIGGKYRDDVRLYTDTAASQDPAVYARRMKEKVDREGFTFLKMDVGIELVKDIPGALTGAGAWGDLEQYSGKPGSYGMTEHPFTRIQITDKGLDEIAKYYEAVRNAVGYEIPLGSDHFGHFGVNEAIKLSERMAPYNLAYMEDLVPWFHTDMWKEISRATTVPTMTGEDIYGLEDFKPLIDERAVDLVHPDIASAGGIMPTKEIGDYAAENGIAMFLHYAGSPIGAMASAHVAVASHNFVALENHSAEVEFWDDLVTGVEKPLVRKGFYRIPDGPGLGVELNEEAARQHLKKGTELFPPSDQWNESGSWDRTWS</sequence>
<evidence type="ECO:0000259" key="4">
    <source>
        <dbReference type="SMART" id="SM00922"/>
    </source>
</evidence>
<keyword evidence="3" id="KW-0472">Membrane</keyword>
<feature type="domain" description="Mandelate racemase/muconate lactonizing enzyme C-terminal" evidence="4">
    <location>
        <begin position="181"/>
        <end position="322"/>
    </location>
</feature>
<dbReference type="InterPro" id="IPR029065">
    <property type="entry name" value="Enolase_C-like"/>
</dbReference>
<dbReference type="Gene3D" id="3.20.20.120">
    <property type="entry name" value="Enolase-like C-terminal domain"/>
    <property type="match status" value="1"/>
</dbReference>
<keyword evidence="1" id="KW-0456">Lyase</keyword>
<dbReference type="SUPFAM" id="SSF51604">
    <property type="entry name" value="Enolase C-terminal domain-like"/>
    <property type="match status" value="1"/>
</dbReference>